<dbReference type="InterPro" id="IPR001851">
    <property type="entry name" value="ABC_transp_permease"/>
</dbReference>
<keyword evidence="3" id="KW-1003">Cell membrane</keyword>
<keyword evidence="11" id="KW-1185">Reference proteome</keyword>
<evidence type="ECO:0000256" key="6">
    <source>
        <dbReference type="ARBA" id="ARBA00022989"/>
    </source>
</evidence>
<accession>A0ABR7EIG2</accession>
<feature type="transmembrane region" description="Helical" evidence="9">
    <location>
        <begin position="112"/>
        <end position="131"/>
    </location>
</feature>
<evidence type="ECO:0000256" key="8">
    <source>
        <dbReference type="ARBA" id="ARBA00039381"/>
    </source>
</evidence>
<feature type="transmembrane region" description="Helical" evidence="9">
    <location>
        <begin position="138"/>
        <end position="158"/>
    </location>
</feature>
<feature type="transmembrane region" description="Helical" evidence="9">
    <location>
        <begin position="284"/>
        <end position="303"/>
    </location>
</feature>
<sequence length="335" mass="35479">MDYQNVRERKLGGNQVKSVIARLGVFIVFGVIIVLFAVGNERFLTPDNILLIIQQASPMGIAVIGMVFVMVVAGIDISVGSNMYFTAVLVAMMINNSVLVNDEMMKTGIGYIVVYLVAIAVGIGIGLLNGVLVAKFKILPFIVTLSVGSILRGLGYMMSGSLVQEASALSSFSNSRLGMIPVVFILFLAVILVFDFLLRRCVFGRHILAIGNSPKSAQVAGIKINRDVILCYVICATLAAVSGVLQAGQIGSVALSFGDGNEFIVISAAVLGGTSLFGGKGTIFPGAIIGIILITIIMNGLAMLNASPYVYTIVRAVIIFLAVMLDSINYKGDLR</sequence>
<keyword evidence="2" id="KW-0813">Transport</keyword>
<keyword evidence="7 9" id="KW-0472">Membrane</keyword>
<dbReference type="PANTHER" id="PTHR32196:SF71">
    <property type="entry name" value="AUTOINDUCER 2 IMPORT SYSTEM PERMEASE PROTEIN LSRD"/>
    <property type="match status" value="1"/>
</dbReference>
<evidence type="ECO:0000256" key="7">
    <source>
        <dbReference type="ARBA" id="ARBA00023136"/>
    </source>
</evidence>
<dbReference type="EMBL" id="JACOON010000005">
    <property type="protein sequence ID" value="MBC5648804.1"/>
    <property type="molecule type" value="Genomic_DNA"/>
</dbReference>
<feature type="transmembrane region" description="Helical" evidence="9">
    <location>
        <begin position="228"/>
        <end position="248"/>
    </location>
</feature>
<evidence type="ECO:0000256" key="2">
    <source>
        <dbReference type="ARBA" id="ARBA00022448"/>
    </source>
</evidence>
<proteinExistence type="predicted"/>
<dbReference type="Proteomes" id="UP000606889">
    <property type="component" value="Unassembled WGS sequence"/>
</dbReference>
<evidence type="ECO:0000256" key="5">
    <source>
        <dbReference type="ARBA" id="ARBA00022692"/>
    </source>
</evidence>
<keyword evidence="5 9" id="KW-0812">Transmembrane</keyword>
<feature type="transmembrane region" description="Helical" evidence="9">
    <location>
        <begin position="178"/>
        <end position="198"/>
    </location>
</feature>
<name>A0ABR7EIG2_9FIRM</name>
<dbReference type="Pfam" id="PF02653">
    <property type="entry name" value="BPD_transp_2"/>
    <property type="match status" value="1"/>
</dbReference>
<evidence type="ECO:0000256" key="3">
    <source>
        <dbReference type="ARBA" id="ARBA00022475"/>
    </source>
</evidence>
<protein>
    <recommendedName>
        <fullName evidence="8">Autoinducer 2 import system permease protein LsrD</fullName>
    </recommendedName>
</protein>
<dbReference type="PANTHER" id="PTHR32196">
    <property type="entry name" value="ABC TRANSPORTER PERMEASE PROTEIN YPHD-RELATED-RELATED"/>
    <property type="match status" value="1"/>
</dbReference>
<comment type="caution">
    <text evidence="10">The sequence shown here is derived from an EMBL/GenBank/DDBJ whole genome shotgun (WGS) entry which is preliminary data.</text>
</comment>
<feature type="transmembrane region" description="Helical" evidence="9">
    <location>
        <begin position="51"/>
        <end position="75"/>
    </location>
</feature>
<keyword evidence="4" id="KW-0997">Cell inner membrane</keyword>
<comment type="subcellular location">
    <subcellularLocation>
        <location evidence="1">Cell membrane</location>
        <topology evidence="1">Multi-pass membrane protein</topology>
    </subcellularLocation>
</comment>
<feature type="transmembrane region" description="Helical" evidence="9">
    <location>
        <begin position="20"/>
        <end position="39"/>
    </location>
</feature>
<feature type="transmembrane region" description="Helical" evidence="9">
    <location>
        <begin position="82"/>
        <end position="100"/>
    </location>
</feature>
<reference evidence="10 11" key="1">
    <citation type="submission" date="2020-08" db="EMBL/GenBank/DDBJ databases">
        <title>Genome public.</title>
        <authorList>
            <person name="Liu C."/>
            <person name="Sun Q."/>
        </authorList>
    </citation>
    <scope>NUCLEOTIDE SEQUENCE [LARGE SCALE GENOMIC DNA]</scope>
    <source>
        <strain evidence="10 11">NSJ-35</strain>
    </source>
</reference>
<evidence type="ECO:0000256" key="9">
    <source>
        <dbReference type="SAM" id="Phobius"/>
    </source>
</evidence>
<keyword evidence="6 9" id="KW-1133">Transmembrane helix</keyword>
<feature type="transmembrane region" description="Helical" evidence="9">
    <location>
        <begin position="309"/>
        <end position="328"/>
    </location>
</feature>
<dbReference type="CDD" id="cd06579">
    <property type="entry name" value="TM_PBP1_transp_AraH_like"/>
    <property type="match status" value="1"/>
</dbReference>
<dbReference type="RefSeq" id="WP_186858255.1">
    <property type="nucleotide sequence ID" value="NZ_JACOON010000005.1"/>
</dbReference>
<evidence type="ECO:0000256" key="4">
    <source>
        <dbReference type="ARBA" id="ARBA00022519"/>
    </source>
</evidence>
<organism evidence="10 11">
    <name type="scientific">Christensenella tenuis</name>
    <dbReference type="NCBI Taxonomy" id="2763033"/>
    <lineage>
        <taxon>Bacteria</taxon>
        <taxon>Bacillati</taxon>
        <taxon>Bacillota</taxon>
        <taxon>Clostridia</taxon>
        <taxon>Christensenellales</taxon>
        <taxon>Christensenellaceae</taxon>
        <taxon>Christensenella</taxon>
    </lineage>
</organism>
<gene>
    <name evidence="10" type="ORF">H8S18_10695</name>
</gene>
<evidence type="ECO:0000313" key="10">
    <source>
        <dbReference type="EMBL" id="MBC5648804.1"/>
    </source>
</evidence>
<evidence type="ECO:0000256" key="1">
    <source>
        <dbReference type="ARBA" id="ARBA00004651"/>
    </source>
</evidence>
<evidence type="ECO:0000313" key="11">
    <source>
        <dbReference type="Proteomes" id="UP000606889"/>
    </source>
</evidence>